<evidence type="ECO:0008006" key="4">
    <source>
        <dbReference type="Google" id="ProtNLM"/>
    </source>
</evidence>
<comment type="caution">
    <text evidence="2">The sequence shown here is derived from an EMBL/GenBank/DDBJ whole genome shotgun (WGS) entry which is preliminary data.</text>
</comment>
<dbReference type="SUPFAM" id="SSF82185">
    <property type="entry name" value="Histone H3 K4-specific methyltransferase SET7/9 N-terminal domain"/>
    <property type="match status" value="2"/>
</dbReference>
<name>A0AAD2D246_EUPCR</name>
<evidence type="ECO:0000313" key="3">
    <source>
        <dbReference type="Proteomes" id="UP001295684"/>
    </source>
</evidence>
<organism evidence="2 3">
    <name type="scientific">Euplotes crassus</name>
    <dbReference type="NCBI Taxonomy" id="5936"/>
    <lineage>
        <taxon>Eukaryota</taxon>
        <taxon>Sar</taxon>
        <taxon>Alveolata</taxon>
        <taxon>Ciliophora</taxon>
        <taxon>Intramacronucleata</taxon>
        <taxon>Spirotrichea</taxon>
        <taxon>Hypotrichia</taxon>
        <taxon>Euplotida</taxon>
        <taxon>Euplotidae</taxon>
        <taxon>Moneuplotes</taxon>
    </lineage>
</organism>
<dbReference type="Gene3D" id="2.20.110.10">
    <property type="entry name" value="Histone H3 K4-specific methyltransferase SET7/9 N-terminal domain"/>
    <property type="match status" value="3"/>
</dbReference>
<proteinExistence type="predicted"/>
<keyword evidence="3" id="KW-1185">Reference proteome</keyword>
<evidence type="ECO:0000313" key="2">
    <source>
        <dbReference type="EMBL" id="CAI2377270.1"/>
    </source>
</evidence>
<sequence>MEISGSTGFEEVVQKESEVTLTSEEYEALTEMIQDEANFAIYSFKVIERMKEIMNEAVKKTFMEITKPSIILPCTEDLEYRPLKVYEDGRKYFGQWDKITNQREGMGISINSNEQVAMGKFTQDEFTGKGLYIYSNGSYYEGDLKNRYADGFGKIVSVKGYTYEGQWENDQRNGFGILKTTEGEVYEGNFVNHCREGYGKFLEEDGEYYEGEFKESMKHGYGVSTLKEGTEIFCEFSEDEINGVSSIIKPDGSMFYGEWDRGEIINGIYTDPKGKEMKVPDEVHPFEICEIFEIIQIVH</sequence>
<dbReference type="PANTHER" id="PTHR43215">
    <property type="entry name" value="RADIAL SPOKE HEAD 1 HOMOLOG"/>
    <property type="match status" value="1"/>
</dbReference>
<dbReference type="SMART" id="SM00698">
    <property type="entry name" value="MORN"/>
    <property type="match status" value="5"/>
</dbReference>
<dbReference type="EMBL" id="CAMPGE010018900">
    <property type="protein sequence ID" value="CAI2377270.1"/>
    <property type="molecule type" value="Genomic_DNA"/>
</dbReference>
<dbReference type="AlphaFoldDB" id="A0AAD2D246"/>
<gene>
    <name evidence="2" type="ORF">ECRASSUSDP1_LOCUS18653</name>
</gene>
<keyword evidence="1" id="KW-0677">Repeat</keyword>
<evidence type="ECO:0000256" key="1">
    <source>
        <dbReference type="ARBA" id="ARBA00022737"/>
    </source>
</evidence>
<reference evidence="2" key="1">
    <citation type="submission" date="2023-07" db="EMBL/GenBank/DDBJ databases">
        <authorList>
            <consortium name="AG Swart"/>
            <person name="Singh M."/>
            <person name="Singh A."/>
            <person name="Seah K."/>
            <person name="Emmerich C."/>
        </authorList>
    </citation>
    <scope>NUCLEOTIDE SEQUENCE</scope>
    <source>
        <strain evidence="2">DP1</strain>
    </source>
</reference>
<dbReference type="PANTHER" id="PTHR43215:SF14">
    <property type="entry name" value="RADIAL SPOKE HEAD 1 HOMOLOG"/>
    <property type="match status" value="1"/>
</dbReference>
<accession>A0AAD2D246</accession>
<protein>
    <recommendedName>
        <fullName evidence="4">MORN repeat-containing protein</fullName>
    </recommendedName>
</protein>
<dbReference type="InterPro" id="IPR003409">
    <property type="entry name" value="MORN"/>
</dbReference>
<dbReference type="Pfam" id="PF02493">
    <property type="entry name" value="MORN"/>
    <property type="match status" value="4"/>
</dbReference>
<dbReference type="Proteomes" id="UP001295684">
    <property type="component" value="Unassembled WGS sequence"/>
</dbReference>